<dbReference type="PANTHER" id="PTHR43174:SF3">
    <property type="entry name" value="UDP-N-ACETYLGLUCOSAMINE 2-EPIMERASE"/>
    <property type="match status" value="1"/>
</dbReference>
<dbReference type="PATRIC" id="fig|620833.3.peg.1231"/>
<sequence length="384" mass="43915">MKKLLYITGSRAEYGIMRQLLLKLKEKKEISLSVVITGMHLSEKYGNTYKEVEKDFPDSLKIDISVENKNSYDTLHSMAICTEEFAKLFQENKYDAIILLGDRYEILPVAICAGINNIPIIHIHGGEKTLGNYDEFIRHCITKISKLHLVATEEYRKRVIQLGEEPETVKNIGSLGVYNTLSLEIYSKEELEKRIGELKKPYYVVLFHPETITGVSLEEQTENLLKALEKNVSNYSFVFLGSNSDTGSNVIEEKIKIFTTKYNCYRFSSLTTQEYFSLLKYSSGLIGNSSSGIIEVPSLKVPTINIGNRQLGRAKGDTVIDCEATEEAILKAIKYSQTEGYLKNLTNSVNPYFQENILENYIEEIIKFLKNENRDLKEFYDINY</sequence>
<dbReference type="GO" id="GO:0004553">
    <property type="term" value="F:hydrolase activity, hydrolyzing O-glycosyl compounds"/>
    <property type="evidence" value="ECO:0007669"/>
    <property type="project" value="InterPro"/>
</dbReference>
<dbReference type="EMBL" id="ACIF01000219">
    <property type="protein sequence ID" value="EKA93512.1"/>
    <property type="molecule type" value="Genomic_DNA"/>
</dbReference>
<dbReference type="CDD" id="cd03786">
    <property type="entry name" value="GTB_UDP-GlcNAc_2-Epimerase"/>
    <property type="match status" value="1"/>
</dbReference>
<dbReference type="Pfam" id="PF02350">
    <property type="entry name" value="Epimerase_2"/>
    <property type="match status" value="1"/>
</dbReference>
<dbReference type="AlphaFoldDB" id="K1GVU4"/>
<dbReference type="GO" id="GO:0006047">
    <property type="term" value="P:UDP-N-acetylglucosamine metabolic process"/>
    <property type="evidence" value="ECO:0007669"/>
    <property type="project" value="InterPro"/>
</dbReference>
<feature type="domain" description="UDP-N-acetylglucosamine 2-epimerase" evidence="1">
    <location>
        <begin position="23"/>
        <end position="362"/>
    </location>
</feature>
<dbReference type="InterPro" id="IPR020004">
    <property type="entry name" value="UDP-GlcNAc_Epase"/>
</dbReference>
<dbReference type="InterPro" id="IPR003331">
    <property type="entry name" value="UDP_GlcNAc_Epimerase_2_dom"/>
</dbReference>
<dbReference type="RefSeq" id="WP_005967428.1">
    <property type="nucleotide sequence ID" value="NZ_JH815384.1"/>
</dbReference>
<dbReference type="HOGENOM" id="CLU_061127_0_0_0"/>
<dbReference type="PANTHER" id="PTHR43174">
    <property type="entry name" value="UDP-N-ACETYLGLUCOSAMINE 2-EPIMERASE"/>
    <property type="match status" value="1"/>
</dbReference>
<evidence type="ECO:0000313" key="2">
    <source>
        <dbReference type="EMBL" id="EKA93512.1"/>
    </source>
</evidence>
<organism evidence="2 3">
    <name type="scientific">Fusobacterium periodonticum D10</name>
    <dbReference type="NCBI Taxonomy" id="620833"/>
    <lineage>
        <taxon>Bacteria</taxon>
        <taxon>Fusobacteriati</taxon>
        <taxon>Fusobacteriota</taxon>
        <taxon>Fusobacteriia</taxon>
        <taxon>Fusobacteriales</taxon>
        <taxon>Fusobacteriaceae</taxon>
        <taxon>Fusobacterium</taxon>
    </lineage>
</organism>
<dbReference type="SUPFAM" id="SSF53756">
    <property type="entry name" value="UDP-Glycosyltransferase/glycogen phosphorylase"/>
    <property type="match status" value="1"/>
</dbReference>
<accession>K1GVU4</accession>
<comment type="caution">
    <text evidence="2">The sequence shown here is derived from an EMBL/GenBank/DDBJ whole genome shotgun (WGS) entry which is preliminary data.</text>
</comment>
<dbReference type="Proteomes" id="UP000005809">
    <property type="component" value="Unassembled WGS sequence"/>
</dbReference>
<gene>
    <name evidence="2" type="ORF">FPOG_00227</name>
</gene>
<evidence type="ECO:0000259" key="1">
    <source>
        <dbReference type="Pfam" id="PF02350"/>
    </source>
</evidence>
<proteinExistence type="predicted"/>
<dbReference type="NCBIfam" id="TIGR03568">
    <property type="entry name" value="NeuC_NnaA"/>
    <property type="match status" value="1"/>
</dbReference>
<dbReference type="InterPro" id="IPR029767">
    <property type="entry name" value="WecB-like"/>
</dbReference>
<evidence type="ECO:0000313" key="3">
    <source>
        <dbReference type="Proteomes" id="UP000005809"/>
    </source>
</evidence>
<name>K1GVU4_9FUSO</name>
<protein>
    <submittedName>
        <fullName evidence="2">UDP-N-acetyl-D-glucosamine 2-epimerase, UDP-hydrolysing</fullName>
    </submittedName>
</protein>
<dbReference type="Gene3D" id="3.40.50.2000">
    <property type="entry name" value="Glycogen Phosphorylase B"/>
    <property type="match status" value="2"/>
</dbReference>
<reference evidence="2 3" key="1">
    <citation type="submission" date="2012-05" db="EMBL/GenBank/DDBJ databases">
        <title>The Genome Sequence of Fusobacterium periodontium Oral Taxon 201 Strain D10.</title>
        <authorList>
            <consortium name="The Broad Institute Genome Sequencing Platform"/>
            <consortium name="The Broad Institute Genome Sequencing Center for Infectious Disease"/>
            <person name="Earl A."/>
            <person name="Ward D."/>
            <person name="Feldgarden M."/>
            <person name="Gevers D."/>
            <person name="Strauss J."/>
            <person name="Sibley C."/>
            <person name="White A."/>
            <person name="Ambrose C.E."/>
            <person name="Allen-Vercoe E."/>
            <person name="Walker B."/>
            <person name="Young S.K."/>
            <person name="Zeng Q."/>
            <person name="Gargeya S."/>
            <person name="Fitzgerald M."/>
            <person name="Haas B."/>
            <person name="Abouelleil A."/>
            <person name="Alvarado L."/>
            <person name="Arachchi H.M."/>
            <person name="Berlin A.M."/>
            <person name="Chapman S.B."/>
            <person name="Goldberg J."/>
            <person name="Griggs A."/>
            <person name="Gujja S."/>
            <person name="Hansen M."/>
            <person name="Howarth C."/>
            <person name="Imamovic A."/>
            <person name="Larimer J."/>
            <person name="McCowan C."/>
            <person name="Montmayeur A."/>
            <person name="Murphy C."/>
            <person name="Neiman D."/>
            <person name="Pearson M."/>
            <person name="Priest M."/>
            <person name="Roberts A."/>
            <person name="Saif S."/>
            <person name="Shea T."/>
            <person name="Sisk P."/>
            <person name="Sykes S."/>
            <person name="Wortman J."/>
            <person name="Nusbaum C."/>
            <person name="Birren B."/>
        </authorList>
    </citation>
    <scope>NUCLEOTIDE SEQUENCE [LARGE SCALE GENOMIC DNA]</scope>
    <source>
        <strain evidence="2 3">D10</strain>
    </source>
</reference>